<dbReference type="GO" id="GO:0003676">
    <property type="term" value="F:nucleic acid binding"/>
    <property type="evidence" value="ECO:0007669"/>
    <property type="project" value="InterPro"/>
</dbReference>
<dbReference type="Proteomes" id="UP000324705">
    <property type="component" value="Chromosome 7B"/>
</dbReference>
<proteinExistence type="predicted"/>
<dbReference type="AlphaFoldDB" id="A0A9R1ACL6"/>
<evidence type="ECO:0000313" key="1">
    <source>
        <dbReference type="EMBL" id="VAI93819.1"/>
    </source>
</evidence>
<protein>
    <submittedName>
        <fullName evidence="1">Uncharacterized protein</fullName>
    </submittedName>
</protein>
<gene>
    <name evidence="1" type="ORF">TRITD_7Bv1G226550</name>
</gene>
<keyword evidence="2" id="KW-1185">Reference proteome</keyword>
<evidence type="ECO:0000313" key="2">
    <source>
        <dbReference type="Proteomes" id="UP000324705"/>
    </source>
</evidence>
<dbReference type="SUPFAM" id="SSF54928">
    <property type="entry name" value="RNA-binding domain, RBD"/>
    <property type="match status" value="1"/>
</dbReference>
<accession>A0A9R1ACL6</accession>
<sequence length="70" mass="7980">MDTVEDAERCIKYLNQSELQGRNITVEKPDIVLIVVMVVSVTQRPPKDAYSWELSGYEKQPKLVVYIVGP</sequence>
<dbReference type="InterPro" id="IPR035979">
    <property type="entry name" value="RBD_domain_sf"/>
</dbReference>
<dbReference type="Gramene" id="TRITD7Bv1G226550.9">
    <property type="protein sequence ID" value="TRITD7Bv1G226550.9"/>
    <property type="gene ID" value="TRITD7Bv1G226550"/>
</dbReference>
<name>A0A9R1ACL6_TRITD</name>
<reference evidence="1 2" key="1">
    <citation type="submission" date="2017-09" db="EMBL/GenBank/DDBJ databases">
        <authorList>
            <consortium name="International Durum Wheat Genome Sequencing Consortium (IDWGSC)"/>
            <person name="Milanesi L."/>
        </authorList>
    </citation>
    <scope>NUCLEOTIDE SEQUENCE [LARGE SCALE GENOMIC DNA]</scope>
    <source>
        <strain evidence="2">cv. Svevo</strain>
    </source>
</reference>
<organism evidence="1 2">
    <name type="scientific">Triticum turgidum subsp. durum</name>
    <name type="common">Durum wheat</name>
    <name type="synonym">Triticum durum</name>
    <dbReference type="NCBI Taxonomy" id="4567"/>
    <lineage>
        <taxon>Eukaryota</taxon>
        <taxon>Viridiplantae</taxon>
        <taxon>Streptophyta</taxon>
        <taxon>Embryophyta</taxon>
        <taxon>Tracheophyta</taxon>
        <taxon>Spermatophyta</taxon>
        <taxon>Magnoliopsida</taxon>
        <taxon>Liliopsida</taxon>
        <taxon>Poales</taxon>
        <taxon>Poaceae</taxon>
        <taxon>BOP clade</taxon>
        <taxon>Pooideae</taxon>
        <taxon>Triticodae</taxon>
        <taxon>Triticeae</taxon>
        <taxon>Triticinae</taxon>
        <taxon>Triticum</taxon>
    </lineage>
</organism>
<dbReference type="EMBL" id="LT934124">
    <property type="protein sequence ID" value="VAI93819.1"/>
    <property type="molecule type" value="Genomic_DNA"/>
</dbReference>